<gene>
    <name evidence="2" type="ORF">FRACA_130006</name>
</gene>
<dbReference type="GO" id="GO:0008757">
    <property type="term" value="F:S-adenosylmethionine-dependent methyltransferase activity"/>
    <property type="evidence" value="ECO:0007669"/>
    <property type="project" value="InterPro"/>
</dbReference>
<evidence type="ECO:0000313" key="3">
    <source>
        <dbReference type="Proteomes" id="UP000234331"/>
    </source>
</evidence>
<dbReference type="Proteomes" id="UP000234331">
    <property type="component" value="Unassembled WGS sequence"/>
</dbReference>
<dbReference type="Gene3D" id="3.40.50.150">
    <property type="entry name" value="Vaccinia Virus protein VP39"/>
    <property type="match status" value="1"/>
</dbReference>
<protein>
    <submittedName>
        <fullName evidence="2">Methyltransferase type 11</fullName>
    </submittedName>
</protein>
<sequence>MGDVGETGGQKALWNRAAGRGWVRAQDLLDRMYRPFEELIVEIVGPSAQVLDVGCGPGTTTLAAARRAGPAGRCVGIDIAEPMIAAASARVDEKGGTAVDAEKSAGSAPVRFLLADAASHEFSTAEFDAVISRFGVMFFDDPVDAFTRLRRATREGGRLRFVAWRDPAENPFLTAAEHAAAPLLPALSPRVANAPGPFAFAARDQTRRLLADSGWTDIAIRPIDVPCTLDEEELEQYVTLIGPVGRTLPELGEDTRAKVVDTALAAFDPYRLNDRIRYTAACWQVDASAP</sequence>
<keyword evidence="3" id="KW-1185">Reference proteome</keyword>
<dbReference type="PANTHER" id="PTHR43861">
    <property type="entry name" value="TRANS-ACONITATE 2-METHYLTRANSFERASE-RELATED"/>
    <property type="match status" value="1"/>
</dbReference>
<dbReference type="InterPro" id="IPR013216">
    <property type="entry name" value="Methyltransf_11"/>
</dbReference>
<dbReference type="EMBL" id="FZMO01000035">
    <property type="protein sequence ID" value="SNQ46182.1"/>
    <property type="molecule type" value="Genomic_DNA"/>
</dbReference>
<feature type="domain" description="Methyltransferase type 11" evidence="1">
    <location>
        <begin position="51"/>
        <end position="160"/>
    </location>
</feature>
<dbReference type="RefSeq" id="WP_101830261.1">
    <property type="nucleotide sequence ID" value="NZ_FZMO01000035.1"/>
</dbReference>
<accession>A0A2I2KKI2</accession>
<dbReference type="InterPro" id="IPR029063">
    <property type="entry name" value="SAM-dependent_MTases_sf"/>
</dbReference>
<dbReference type="CDD" id="cd02440">
    <property type="entry name" value="AdoMet_MTases"/>
    <property type="match status" value="1"/>
</dbReference>
<keyword evidence="2" id="KW-0489">Methyltransferase</keyword>
<dbReference type="SUPFAM" id="SSF53335">
    <property type="entry name" value="S-adenosyl-L-methionine-dependent methyltransferases"/>
    <property type="match status" value="1"/>
</dbReference>
<organism evidence="2 3">
    <name type="scientific">Frankia canadensis</name>
    <dbReference type="NCBI Taxonomy" id="1836972"/>
    <lineage>
        <taxon>Bacteria</taxon>
        <taxon>Bacillati</taxon>
        <taxon>Actinomycetota</taxon>
        <taxon>Actinomycetes</taxon>
        <taxon>Frankiales</taxon>
        <taxon>Frankiaceae</taxon>
        <taxon>Frankia</taxon>
    </lineage>
</organism>
<dbReference type="GO" id="GO:0032259">
    <property type="term" value="P:methylation"/>
    <property type="evidence" value="ECO:0007669"/>
    <property type="project" value="UniProtKB-KW"/>
</dbReference>
<reference evidence="2 3" key="1">
    <citation type="submission" date="2017-06" db="EMBL/GenBank/DDBJ databases">
        <authorList>
            <person name="Kim H.J."/>
            <person name="Triplett B.A."/>
        </authorList>
    </citation>
    <scope>NUCLEOTIDE SEQUENCE [LARGE SCALE GENOMIC DNA]</scope>
    <source>
        <strain evidence="2">FRACA_ARgP5</strain>
    </source>
</reference>
<dbReference type="OrthoDB" id="9777638at2"/>
<evidence type="ECO:0000259" key="1">
    <source>
        <dbReference type="Pfam" id="PF08241"/>
    </source>
</evidence>
<dbReference type="PANTHER" id="PTHR43861:SF1">
    <property type="entry name" value="TRANS-ACONITATE 2-METHYLTRANSFERASE"/>
    <property type="match status" value="1"/>
</dbReference>
<dbReference type="Pfam" id="PF08241">
    <property type="entry name" value="Methyltransf_11"/>
    <property type="match status" value="1"/>
</dbReference>
<keyword evidence="2" id="KW-0808">Transferase</keyword>
<evidence type="ECO:0000313" key="2">
    <source>
        <dbReference type="EMBL" id="SNQ46182.1"/>
    </source>
</evidence>
<proteinExistence type="predicted"/>
<dbReference type="AlphaFoldDB" id="A0A2I2KKI2"/>
<name>A0A2I2KKI2_9ACTN</name>